<dbReference type="SUPFAM" id="SSF52540">
    <property type="entry name" value="P-loop containing nucleoside triphosphate hydrolases"/>
    <property type="match status" value="1"/>
</dbReference>
<name>A0A640UXI8_9ACTN</name>
<dbReference type="GO" id="GO:0006355">
    <property type="term" value="P:regulation of DNA-templated transcription"/>
    <property type="evidence" value="ECO:0007669"/>
    <property type="project" value="InterPro"/>
</dbReference>
<keyword evidence="3" id="KW-1185">Reference proteome</keyword>
<protein>
    <submittedName>
        <fullName evidence="2">Transcriptional regulator</fullName>
    </submittedName>
</protein>
<proteinExistence type="predicted"/>
<dbReference type="CDD" id="cd06170">
    <property type="entry name" value="LuxR_C_like"/>
    <property type="match status" value="1"/>
</dbReference>
<organism evidence="2 3">
    <name type="scientific">Streptomyces tubercidicus</name>
    <dbReference type="NCBI Taxonomy" id="47759"/>
    <lineage>
        <taxon>Bacteria</taxon>
        <taxon>Bacillati</taxon>
        <taxon>Actinomycetota</taxon>
        <taxon>Actinomycetes</taxon>
        <taxon>Kitasatosporales</taxon>
        <taxon>Streptomycetaceae</taxon>
        <taxon>Streptomyces</taxon>
    </lineage>
</organism>
<comment type="caution">
    <text evidence="2">The sequence shown here is derived from an EMBL/GenBank/DDBJ whole genome shotgun (WGS) entry which is preliminary data.</text>
</comment>
<sequence>MTAHASDAAARWPVLNRESELDEIEGLVVRGRGALVTGPPGVGRTRLLQETLRRLPREGTAAGVVGPGIPAHRDLTGLLERCVTAAPLRGGSGPYAVLGVDDIHQLAATVAEQLAVAVREGRVLLLATALAGIPLPTAVEGLRRDGLLGDVEVTAFDQAGTARALRARLGSQVATDTTARCWDLTGGNALLLTELTEQALADGTLRPTQGLWRWEGLVGRPAGRVAETARRMLDGLDSDEQELVAVLSLVGSVPDDLPRLAELAPVAERLNRRGIVVAERTGRRLRLRLGQPLCGHAVAAGLPTLTARRLRRQLADELEPTGAVQLSGDTGLDLLQSVSLRVDAGQHPPAGRLRAAAATALLRFEFESAERLARAALDTGETAADGRAPDFAATLLLGRALAGQGRCNEAATALAAADGRSAEVTAARIGNLAWGLGRVTEAATLADRSVQRAPHGPARGLQATVRLLQDRLADVAETGDAVLRESHAAPALQSCLPLAAFARTELGDAAAGLAMLERCPVESWQDEARHAHRVVSAHAALESGDIARARGALERLRCAGASWDIRRRLRADVLQARVYRVTGRAPEAAALLRRAAAVQDGQDWFTTRAWVLAQLAGALAESGQSTEAVRTLIEVRAAARQAVPYPVADDKVALEEALVLGRSGDVPGALRRCGEVARRAAAAGRRTTALAALHLMARLGSAGQAAERLDALGGFGAGAAAALRAEHIRALARQDGEALDDLADRFASLGGHPLAAESASQAHRVWQGAGRHRAGRASLAGSRGYLAACVGTLLPGWAAPADRAPAADPSAGGAALTAREHEVAVLAATRLTNREIAARLTVSVRTVENHLYRVYSKLGVTSRALLGDHFAPQPLAAQTAHGR</sequence>
<dbReference type="GeneID" id="96285945"/>
<dbReference type="InterPro" id="IPR036388">
    <property type="entry name" value="WH-like_DNA-bd_sf"/>
</dbReference>
<evidence type="ECO:0000313" key="2">
    <source>
        <dbReference type="EMBL" id="GFE40187.1"/>
    </source>
</evidence>
<evidence type="ECO:0000259" key="1">
    <source>
        <dbReference type="PROSITE" id="PS50043"/>
    </source>
</evidence>
<accession>A0A640UXI8</accession>
<dbReference type="GO" id="GO:0003677">
    <property type="term" value="F:DNA binding"/>
    <property type="evidence" value="ECO:0007669"/>
    <property type="project" value="InterPro"/>
</dbReference>
<dbReference type="InterPro" id="IPR000792">
    <property type="entry name" value="Tscrpt_reg_LuxR_C"/>
</dbReference>
<dbReference type="SMART" id="SM00421">
    <property type="entry name" value="HTH_LUXR"/>
    <property type="match status" value="1"/>
</dbReference>
<evidence type="ECO:0000313" key="3">
    <source>
        <dbReference type="Proteomes" id="UP000431826"/>
    </source>
</evidence>
<dbReference type="Pfam" id="PF00196">
    <property type="entry name" value="GerE"/>
    <property type="match status" value="1"/>
</dbReference>
<dbReference type="RefSeq" id="WP_159746340.1">
    <property type="nucleotide sequence ID" value="NZ_BLIR01000001.1"/>
</dbReference>
<dbReference type="SUPFAM" id="SSF46894">
    <property type="entry name" value="C-terminal effector domain of the bipartite response regulators"/>
    <property type="match status" value="1"/>
</dbReference>
<dbReference type="Proteomes" id="UP000431826">
    <property type="component" value="Unassembled WGS sequence"/>
</dbReference>
<dbReference type="InterPro" id="IPR027417">
    <property type="entry name" value="P-loop_NTPase"/>
</dbReference>
<feature type="domain" description="HTH luxR-type" evidence="1">
    <location>
        <begin position="809"/>
        <end position="874"/>
    </location>
</feature>
<dbReference type="Gene3D" id="1.10.10.10">
    <property type="entry name" value="Winged helix-like DNA-binding domain superfamily/Winged helix DNA-binding domain"/>
    <property type="match status" value="1"/>
</dbReference>
<dbReference type="AlphaFoldDB" id="A0A640UXI8"/>
<dbReference type="PRINTS" id="PR00038">
    <property type="entry name" value="HTHLUXR"/>
</dbReference>
<dbReference type="PROSITE" id="PS50043">
    <property type="entry name" value="HTH_LUXR_2"/>
    <property type="match status" value="1"/>
</dbReference>
<gene>
    <name evidence="2" type="ORF">Stube_48600</name>
</gene>
<dbReference type="OrthoDB" id="3197423at2"/>
<reference evidence="2 3" key="1">
    <citation type="submission" date="2019-12" db="EMBL/GenBank/DDBJ databases">
        <title>Whole genome shotgun sequence of Streptomyces tubercidicus NBRC 13090.</title>
        <authorList>
            <person name="Ichikawa N."/>
            <person name="Kimura A."/>
            <person name="Kitahashi Y."/>
            <person name="Komaki H."/>
            <person name="Tamura T."/>
        </authorList>
    </citation>
    <scope>NUCLEOTIDE SEQUENCE [LARGE SCALE GENOMIC DNA]</scope>
    <source>
        <strain evidence="2 3">NBRC 13090</strain>
    </source>
</reference>
<dbReference type="EMBL" id="BLIR01000001">
    <property type="protein sequence ID" value="GFE40187.1"/>
    <property type="molecule type" value="Genomic_DNA"/>
</dbReference>
<dbReference type="InterPro" id="IPR016032">
    <property type="entry name" value="Sig_transdc_resp-reg_C-effctor"/>
</dbReference>